<feature type="domain" description="Peptidase S54 rhomboid" evidence="9">
    <location>
        <begin position="465"/>
        <end position="551"/>
    </location>
</feature>
<evidence type="ECO:0000313" key="11">
    <source>
        <dbReference type="EMBL" id="KAE8262277.1"/>
    </source>
</evidence>
<dbReference type="GO" id="GO:0016020">
    <property type="term" value="C:membrane"/>
    <property type="evidence" value="ECO:0007669"/>
    <property type="project" value="UniProtKB-SubCell"/>
</dbReference>
<dbReference type="GO" id="GO:0006465">
    <property type="term" value="P:signal peptide processing"/>
    <property type="evidence" value="ECO:0007669"/>
    <property type="project" value="TreeGrafter"/>
</dbReference>
<keyword evidence="6 8" id="KW-0472">Membrane</keyword>
<keyword evidence="4" id="KW-0378">Hydrolase</keyword>
<keyword evidence="3 8" id="KW-0812">Transmembrane</keyword>
<reference evidence="11" key="1">
    <citation type="submission" date="2016-04" db="EMBL/GenBank/DDBJ databases">
        <authorList>
            <person name="Nguyen H.D."/>
            <person name="Kesanakurti P."/>
            <person name="Cullis J."/>
            <person name="Levesque C.A."/>
            <person name="Hambleton S."/>
        </authorList>
    </citation>
    <scope>NUCLEOTIDE SEQUENCE</scope>
    <source>
        <strain evidence="11">DAOMC 238032</strain>
    </source>
</reference>
<comment type="similarity">
    <text evidence="2">Belongs to the peptidase S54 family.</text>
</comment>
<evidence type="ECO:0000256" key="7">
    <source>
        <dbReference type="SAM" id="MobiDB-lite"/>
    </source>
</evidence>
<dbReference type="Proteomes" id="UP000836402">
    <property type="component" value="Unassembled WGS sequence"/>
</dbReference>
<keyword evidence="13" id="KW-1185">Reference proteome</keyword>
<comment type="subcellular location">
    <subcellularLocation>
        <location evidence="1">Membrane</location>
        <topology evidence="1">Multi-pass membrane protein</topology>
    </subcellularLocation>
</comment>
<evidence type="ECO:0000256" key="4">
    <source>
        <dbReference type="ARBA" id="ARBA00022801"/>
    </source>
</evidence>
<evidence type="ECO:0000256" key="6">
    <source>
        <dbReference type="ARBA" id="ARBA00023136"/>
    </source>
</evidence>
<dbReference type="InterPro" id="IPR035952">
    <property type="entry name" value="Rhomboid-like_sf"/>
</dbReference>
<evidence type="ECO:0000256" key="3">
    <source>
        <dbReference type="ARBA" id="ARBA00022692"/>
    </source>
</evidence>
<dbReference type="InterPro" id="IPR050925">
    <property type="entry name" value="Rhomboid_protease_S54"/>
</dbReference>
<name>A0A177VE61_9BASI</name>
<dbReference type="Gene3D" id="1.20.1540.10">
    <property type="entry name" value="Rhomboid-like"/>
    <property type="match status" value="2"/>
</dbReference>
<reference evidence="11" key="2">
    <citation type="journal article" date="2019" name="IMA Fungus">
        <title>Genome sequencing and comparison of five Tilletia species to identify candidate genes for the detection of regulated species infecting wheat.</title>
        <authorList>
            <person name="Nguyen H.D.T."/>
            <person name="Sultana T."/>
            <person name="Kesanakurti P."/>
            <person name="Hambleton S."/>
        </authorList>
    </citation>
    <scope>NUCLEOTIDE SEQUENCE</scope>
    <source>
        <strain evidence="11">DAOMC 238032</strain>
    </source>
</reference>
<comment type="caution">
    <text evidence="11">The sequence shown here is derived from an EMBL/GenBank/DDBJ whole genome shotgun (WGS) entry which is preliminary data.</text>
</comment>
<dbReference type="Proteomes" id="UP000077671">
    <property type="component" value="Unassembled WGS sequence"/>
</dbReference>
<dbReference type="EMBL" id="CAJHJG010003379">
    <property type="protein sequence ID" value="CAD6931004.1"/>
    <property type="molecule type" value="Genomic_DNA"/>
</dbReference>
<accession>A0A177VE61</accession>
<dbReference type="EMBL" id="LWDD02000257">
    <property type="protein sequence ID" value="KAE8262277.1"/>
    <property type="molecule type" value="Genomic_DNA"/>
</dbReference>
<evidence type="ECO:0000259" key="9">
    <source>
        <dbReference type="Pfam" id="PF01694"/>
    </source>
</evidence>
<gene>
    <name evidence="11" type="ORF">A4X03_0g2580</name>
    <name evidence="10" type="ORF">JKIAZH3_G6558</name>
</gene>
<proteinExistence type="inferred from homology"/>
<keyword evidence="5 8" id="KW-1133">Transmembrane helix</keyword>
<evidence type="ECO:0000256" key="1">
    <source>
        <dbReference type="ARBA" id="ARBA00004141"/>
    </source>
</evidence>
<evidence type="ECO:0000313" key="12">
    <source>
        <dbReference type="Proteomes" id="UP000077671"/>
    </source>
</evidence>
<dbReference type="PANTHER" id="PTHR43731:SF14">
    <property type="entry name" value="PRESENILIN-ASSOCIATED RHOMBOID-LIKE PROTEIN, MITOCHONDRIAL"/>
    <property type="match status" value="1"/>
</dbReference>
<evidence type="ECO:0000256" key="8">
    <source>
        <dbReference type="SAM" id="Phobius"/>
    </source>
</evidence>
<dbReference type="PANTHER" id="PTHR43731">
    <property type="entry name" value="RHOMBOID PROTEASE"/>
    <property type="match status" value="1"/>
</dbReference>
<feature type="compositionally biased region" description="Low complexity" evidence="7">
    <location>
        <begin position="63"/>
        <end position="91"/>
    </location>
</feature>
<reference evidence="10" key="3">
    <citation type="submission" date="2020-10" db="EMBL/GenBank/DDBJ databases">
        <authorList>
            <person name="Sedaghatjoo S."/>
        </authorList>
    </citation>
    <scope>NUCLEOTIDE SEQUENCE</scope>
    <source>
        <strain evidence="10">AZH3</strain>
    </source>
</reference>
<dbReference type="InterPro" id="IPR022764">
    <property type="entry name" value="Peptidase_S54_rhomboid_dom"/>
</dbReference>
<dbReference type="SUPFAM" id="SSF144091">
    <property type="entry name" value="Rhomboid-like"/>
    <property type="match status" value="2"/>
</dbReference>
<evidence type="ECO:0000256" key="5">
    <source>
        <dbReference type="ARBA" id="ARBA00022989"/>
    </source>
</evidence>
<feature type="region of interest" description="Disordered" evidence="7">
    <location>
        <begin position="556"/>
        <end position="575"/>
    </location>
</feature>
<sequence length="600" mass="65055">MKAYTALRRVAGLQPASRSRHLCLTAARPSSSIAASSCGGVSRRAPFTRPLAPVIRSTFPLLPTQTRRSASTTTASAPGPSAAAASLDPSPSVGPSASSYDRNTDEYGLPKQGPKLLVPFLVTIFGCSLIYNFAGYYSEIQTERLIEAYNLPRIRRQTQHTAYTASSSTFGDFSSFFTVEGGGSDAPPSSRARSRQQAQLDSAHAHDVAHELGIFVRSTLDAVSFLPREAQMQFGRACTYLAQSYLELTPSQRAVIPIIGINTLVFLGFRLPSARARLFMWTHFTHQPNSQRYYTMATSTFAHAGFIHFALNNYVLWQFSQHFIRDPVFREGRAKFDFGLSLDPKIGHMQRNDAKASLDGSHDLQWSWDDFTSIIFAGVLGNESINAPWTPDASPTAHFLAFWISAGLVASFGSQIWAFSRFRAARFALRRRIKAMPKTGPSASMQFNADLASRVQSLRGIGFTPGLGASGALLATLGAVAACHPEAMIGIIFLPQTAVPAQTAVSGLMLFDATCLLLTLLNSPIGAAARSLSLGHAAHLMGTVFGIAYASPARPRTGMSTANDPSPSRAGGQMSEGMGIWEHVRQHYISEKEVPRRLVR</sequence>
<protein>
    <recommendedName>
        <fullName evidence="9">Peptidase S54 rhomboid domain-containing protein</fullName>
    </recommendedName>
</protein>
<organism evidence="11 12">
    <name type="scientific">Tilletia caries</name>
    <name type="common">wheat bunt fungus</name>
    <dbReference type="NCBI Taxonomy" id="13290"/>
    <lineage>
        <taxon>Eukaryota</taxon>
        <taxon>Fungi</taxon>
        <taxon>Dikarya</taxon>
        <taxon>Basidiomycota</taxon>
        <taxon>Ustilaginomycotina</taxon>
        <taxon>Exobasidiomycetes</taxon>
        <taxon>Tilletiales</taxon>
        <taxon>Tilletiaceae</taxon>
        <taxon>Tilletia</taxon>
    </lineage>
</organism>
<feature type="region of interest" description="Disordered" evidence="7">
    <location>
        <begin position="63"/>
        <end position="106"/>
    </location>
</feature>
<evidence type="ECO:0000313" key="10">
    <source>
        <dbReference type="EMBL" id="CAD6931004.1"/>
    </source>
</evidence>
<feature type="transmembrane region" description="Helical" evidence="8">
    <location>
        <begin position="116"/>
        <end position="134"/>
    </location>
</feature>
<evidence type="ECO:0000256" key="2">
    <source>
        <dbReference type="ARBA" id="ARBA00009045"/>
    </source>
</evidence>
<dbReference type="AlphaFoldDB" id="A0A177VE61"/>
<dbReference type="Pfam" id="PF01694">
    <property type="entry name" value="Rhomboid"/>
    <property type="match status" value="1"/>
</dbReference>
<evidence type="ECO:0000313" key="13">
    <source>
        <dbReference type="Proteomes" id="UP000836402"/>
    </source>
</evidence>
<dbReference type="GO" id="GO:0004252">
    <property type="term" value="F:serine-type endopeptidase activity"/>
    <property type="evidence" value="ECO:0007669"/>
    <property type="project" value="TreeGrafter"/>
</dbReference>